<dbReference type="Proteomes" id="UP000520767">
    <property type="component" value="Unassembled WGS sequence"/>
</dbReference>
<comment type="caution">
    <text evidence="2">The sequence shown here is derived from an EMBL/GenBank/DDBJ whole genome shotgun (WGS) entry which is preliminary data.</text>
</comment>
<sequence length="35" mass="3779">MNKGDVAADFEPLDETGEPRTLSGLLENGPVVLFF</sequence>
<protein>
    <submittedName>
        <fullName evidence="2">Peroxiredoxin</fullName>
    </submittedName>
</protein>
<dbReference type="AlphaFoldDB" id="A0A7W7Q8B8"/>
<evidence type="ECO:0000313" key="2">
    <source>
        <dbReference type="EMBL" id="MBB4908859.1"/>
    </source>
</evidence>
<proteinExistence type="predicted"/>
<accession>A0A7W7Q8B8</accession>
<evidence type="ECO:0000256" key="1">
    <source>
        <dbReference type="SAM" id="MobiDB-lite"/>
    </source>
</evidence>
<keyword evidence="3" id="KW-1185">Reference proteome</keyword>
<feature type="region of interest" description="Disordered" evidence="1">
    <location>
        <begin position="1"/>
        <end position="22"/>
    </location>
</feature>
<organism evidence="2 3">
    <name type="scientific">Actinophytocola algeriensis</name>
    <dbReference type="NCBI Taxonomy" id="1768010"/>
    <lineage>
        <taxon>Bacteria</taxon>
        <taxon>Bacillati</taxon>
        <taxon>Actinomycetota</taxon>
        <taxon>Actinomycetes</taxon>
        <taxon>Pseudonocardiales</taxon>
        <taxon>Pseudonocardiaceae</taxon>
    </lineage>
</organism>
<reference evidence="2 3" key="1">
    <citation type="submission" date="2020-08" db="EMBL/GenBank/DDBJ databases">
        <title>Genomic Encyclopedia of Type Strains, Phase III (KMG-III): the genomes of soil and plant-associated and newly described type strains.</title>
        <authorList>
            <person name="Whitman W."/>
        </authorList>
    </citation>
    <scope>NUCLEOTIDE SEQUENCE [LARGE SCALE GENOMIC DNA]</scope>
    <source>
        <strain evidence="2 3">CECT 8960</strain>
    </source>
</reference>
<dbReference type="EMBL" id="JACHJQ010000005">
    <property type="protein sequence ID" value="MBB4908859.1"/>
    <property type="molecule type" value="Genomic_DNA"/>
</dbReference>
<gene>
    <name evidence="2" type="ORF">FHR82_005112</name>
</gene>
<evidence type="ECO:0000313" key="3">
    <source>
        <dbReference type="Proteomes" id="UP000520767"/>
    </source>
</evidence>
<name>A0A7W7Q8B8_9PSEU</name>